<feature type="binding site" evidence="13">
    <location>
        <position position="158"/>
    </location>
    <ligand>
        <name>substrate</name>
    </ligand>
</feature>
<feature type="binding site" evidence="13">
    <location>
        <begin position="269"/>
        <end position="271"/>
    </location>
    <ligand>
        <name>substrate</name>
    </ligand>
</feature>
<keyword evidence="6" id="KW-0662">Pyridine nucleotide biosynthesis</keyword>
<sequence length="307" mass="34266">MQPTLDLEKIKEIVQLAIKEDIGKGDITARIFIPESSESEGIFITKEDGIIAGLPVAKYVFSQIDNSLLFSSNIEDGSKINKDTILAKVKGSALSILSAERLALNFLQRLSGIATHTNEFVQKVKGYKTQIMDTRKTTPGWRYLEKYAVRVGGGVNHRMGLYDQILIKDNHLKIIEEDQKKKRSENLFKENGLIHKLVEKARKQTGNGMLIEVEVEDLSHIKNMLDTGVDIIMFDNMESSKISEAVNMVREFERAQNARNGKAVLTEASGNISIENVEEYAKTGVDRISVGTITHSARALDISMDII</sequence>
<dbReference type="AlphaFoldDB" id="A0A1E3X5C3"/>
<gene>
    <name evidence="16" type="ORF">SCARUB_04072</name>
</gene>
<dbReference type="InterPro" id="IPR036068">
    <property type="entry name" value="Nicotinate_pribotase-like_C"/>
</dbReference>
<evidence type="ECO:0000313" key="16">
    <source>
        <dbReference type="EMBL" id="ODS30811.1"/>
    </source>
</evidence>
<dbReference type="PANTHER" id="PTHR32179">
    <property type="entry name" value="NICOTINATE-NUCLEOTIDE PYROPHOSPHORYLASE [CARBOXYLATING]"/>
    <property type="match status" value="1"/>
</dbReference>
<comment type="catalytic activity">
    <reaction evidence="10">
        <text>nicotinate beta-D-ribonucleotide + CO2 + diphosphate = quinolinate + 5-phospho-alpha-D-ribose 1-diphosphate + 2 H(+)</text>
        <dbReference type="Rhea" id="RHEA:12733"/>
        <dbReference type="ChEBI" id="CHEBI:15378"/>
        <dbReference type="ChEBI" id="CHEBI:16526"/>
        <dbReference type="ChEBI" id="CHEBI:29959"/>
        <dbReference type="ChEBI" id="CHEBI:33019"/>
        <dbReference type="ChEBI" id="CHEBI:57502"/>
        <dbReference type="ChEBI" id="CHEBI:58017"/>
        <dbReference type="EC" id="2.4.2.19"/>
    </reaction>
</comment>
<evidence type="ECO:0000259" key="15">
    <source>
        <dbReference type="Pfam" id="PF02749"/>
    </source>
</evidence>
<protein>
    <recommendedName>
        <fullName evidence="11">Probable nicotinate-nucleotide pyrophosphorylase [carboxylating]</fullName>
        <ecNumber evidence="5">2.4.2.19</ecNumber>
    </recommendedName>
    <alternativeName>
        <fullName evidence="9">Quinolinate phosphoribosyltransferase [decarboxylating]</fullName>
    </alternativeName>
</protein>
<evidence type="ECO:0000256" key="7">
    <source>
        <dbReference type="ARBA" id="ARBA00022676"/>
    </source>
</evidence>
<feature type="domain" description="Quinolinate phosphoribosyl transferase N-terminal" evidence="15">
    <location>
        <begin position="26"/>
        <end position="111"/>
    </location>
</feature>
<evidence type="ECO:0000256" key="9">
    <source>
        <dbReference type="ARBA" id="ARBA00033102"/>
    </source>
</evidence>
<dbReference type="Pfam" id="PF01729">
    <property type="entry name" value="QRPTase_C"/>
    <property type="match status" value="1"/>
</dbReference>
<evidence type="ECO:0000256" key="5">
    <source>
        <dbReference type="ARBA" id="ARBA00011944"/>
    </source>
</evidence>
<dbReference type="PIRSF" id="PIRSF006250">
    <property type="entry name" value="NadC_ModD"/>
    <property type="match status" value="1"/>
</dbReference>
<keyword evidence="7 12" id="KW-0328">Glycosyltransferase</keyword>
<evidence type="ECO:0000259" key="14">
    <source>
        <dbReference type="Pfam" id="PF01729"/>
    </source>
</evidence>
<name>A0A1E3X5C3_9BACT</name>
<evidence type="ECO:0000256" key="4">
    <source>
        <dbReference type="ARBA" id="ARBA00011218"/>
    </source>
</evidence>
<dbReference type="NCBIfam" id="TIGR00078">
    <property type="entry name" value="nadC"/>
    <property type="match status" value="1"/>
</dbReference>
<evidence type="ECO:0000256" key="13">
    <source>
        <dbReference type="PIRSR" id="PIRSR006250-1"/>
    </source>
</evidence>
<evidence type="ECO:0000256" key="2">
    <source>
        <dbReference type="ARBA" id="ARBA00004893"/>
    </source>
</evidence>
<evidence type="ECO:0000256" key="11">
    <source>
        <dbReference type="ARBA" id="ARBA00069173"/>
    </source>
</evidence>
<organism evidence="16 17">
    <name type="scientific">Candidatus Scalindua rubra</name>
    <dbReference type="NCBI Taxonomy" id="1872076"/>
    <lineage>
        <taxon>Bacteria</taxon>
        <taxon>Pseudomonadati</taxon>
        <taxon>Planctomycetota</taxon>
        <taxon>Candidatus Brocadiia</taxon>
        <taxon>Candidatus Brocadiales</taxon>
        <taxon>Candidatus Scalinduaceae</taxon>
        <taxon>Candidatus Scalindua</taxon>
    </lineage>
</organism>
<dbReference type="InterPro" id="IPR004393">
    <property type="entry name" value="NadC"/>
</dbReference>
<feature type="domain" description="Quinolinate phosphoribosyl transferase C-terminal" evidence="14">
    <location>
        <begin position="113"/>
        <end position="305"/>
    </location>
</feature>
<dbReference type="Gene3D" id="3.20.20.70">
    <property type="entry name" value="Aldolase class I"/>
    <property type="match status" value="1"/>
</dbReference>
<dbReference type="Proteomes" id="UP000094056">
    <property type="component" value="Unassembled WGS sequence"/>
</dbReference>
<dbReference type="InterPro" id="IPR002638">
    <property type="entry name" value="Quinolinate_PRibosylTrfase_C"/>
</dbReference>
<accession>A0A1E3X5C3</accession>
<evidence type="ECO:0000256" key="8">
    <source>
        <dbReference type="ARBA" id="ARBA00022679"/>
    </source>
</evidence>
<feature type="binding site" evidence="13">
    <location>
        <begin position="290"/>
        <end position="292"/>
    </location>
    <ligand>
        <name>substrate</name>
    </ligand>
</feature>
<dbReference type="UniPathway" id="UPA00253">
    <property type="reaction ID" value="UER00331"/>
</dbReference>
<proteinExistence type="inferred from homology"/>
<dbReference type="PATRIC" id="fig|1872076.5.peg.4861"/>
<feature type="binding site" evidence="13">
    <location>
        <position position="168"/>
    </location>
    <ligand>
        <name>substrate</name>
    </ligand>
</feature>
<dbReference type="GO" id="GO:0034213">
    <property type="term" value="P:quinolinate catabolic process"/>
    <property type="evidence" value="ECO:0007669"/>
    <property type="project" value="TreeGrafter"/>
</dbReference>
<dbReference type="GO" id="GO:0004514">
    <property type="term" value="F:nicotinate-nucleotide diphosphorylase (carboxylating) activity"/>
    <property type="evidence" value="ECO:0007669"/>
    <property type="project" value="UniProtKB-EC"/>
</dbReference>
<dbReference type="SUPFAM" id="SSF54675">
    <property type="entry name" value="Nicotinate/Quinolinate PRTase N-terminal domain-like"/>
    <property type="match status" value="1"/>
</dbReference>
<dbReference type="EC" id="2.4.2.19" evidence="5"/>
<dbReference type="FunFam" id="3.90.1170.20:FF:000001">
    <property type="entry name" value="Nicotinate-nucleotide diphosphorylase (Carboxylating)"/>
    <property type="match status" value="1"/>
</dbReference>
<comment type="caution">
    <text evidence="16">The sequence shown here is derived from an EMBL/GenBank/DDBJ whole genome shotgun (WGS) entry which is preliminary data.</text>
</comment>
<dbReference type="Pfam" id="PF02749">
    <property type="entry name" value="QRPTase_N"/>
    <property type="match status" value="1"/>
</dbReference>
<evidence type="ECO:0000256" key="12">
    <source>
        <dbReference type="PIRNR" id="PIRNR006250"/>
    </source>
</evidence>
<dbReference type="PANTHER" id="PTHR32179:SF3">
    <property type="entry name" value="NICOTINATE-NUCLEOTIDE PYROPHOSPHORYLASE [CARBOXYLATING]"/>
    <property type="match status" value="1"/>
</dbReference>
<dbReference type="CDD" id="cd01572">
    <property type="entry name" value="QPRTase"/>
    <property type="match status" value="1"/>
</dbReference>
<evidence type="ECO:0000256" key="1">
    <source>
        <dbReference type="ARBA" id="ARBA00003237"/>
    </source>
</evidence>
<reference evidence="16 17" key="1">
    <citation type="submission" date="2016-07" db="EMBL/GenBank/DDBJ databases">
        <title>Draft genome of Scalindua rubra, obtained from a brine-seawater interface in the Red Sea, sheds light on salt adaptation in anammox bacteria.</title>
        <authorList>
            <person name="Speth D.R."/>
            <person name="Lagkouvardos I."/>
            <person name="Wang Y."/>
            <person name="Qian P.-Y."/>
            <person name="Dutilh B.E."/>
            <person name="Jetten M.S."/>
        </authorList>
    </citation>
    <scope>NUCLEOTIDE SEQUENCE [LARGE SCALE GENOMIC DNA]</scope>
    <source>
        <strain evidence="16">BSI-1</strain>
    </source>
</reference>
<evidence type="ECO:0000256" key="10">
    <source>
        <dbReference type="ARBA" id="ARBA00047445"/>
    </source>
</evidence>
<comment type="subunit">
    <text evidence="4">Hexamer formed by 3 homodimers.</text>
</comment>
<comment type="pathway">
    <text evidence="2">Cofactor biosynthesis; NAD(+) biosynthesis; nicotinate D-ribonucleotide from quinolinate: step 1/1.</text>
</comment>
<feature type="binding site" evidence="13">
    <location>
        <position position="101"/>
    </location>
    <ligand>
        <name>substrate</name>
    </ligand>
</feature>
<feature type="binding site" evidence="13">
    <location>
        <position position="214"/>
    </location>
    <ligand>
        <name>substrate</name>
    </ligand>
</feature>
<feature type="binding site" evidence="13">
    <location>
        <position position="235"/>
    </location>
    <ligand>
        <name>substrate</name>
    </ligand>
</feature>
<dbReference type="InterPro" id="IPR027277">
    <property type="entry name" value="NadC/ModD"/>
</dbReference>
<keyword evidence="8 12" id="KW-0808">Transferase</keyword>
<dbReference type="InterPro" id="IPR022412">
    <property type="entry name" value="Quinolinate_PRibosylTrfase_N"/>
</dbReference>
<dbReference type="InterPro" id="IPR037128">
    <property type="entry name" value="Quinolinate_PRibosylTase_N_sf"/>
</dbReference>
<dbReference type="FunFam" id="3.20.20.70:FF:000030">
    <property type="entry name" value="Nicotinate-nucleotide pyrophosphorylase, carboxylating"/>
    <property type="match status" value="1"/>
</dbReference>
<comment type="function">
    <text evidence="1">Involved in the catabolism of quinolinic acid (QA).</text>
</comment>
<dbReference type="GO" id="GO:0005737">
    <property type="term" value="C:cytoplasm"/>
    <property type="evidence" value="ECO:0007669"/>
    <property type="project" value="TreeGrafter"/>
</dbReference>
<comment type="similarity">
    <text evidence="3 12">Belongs to the NadC/ModD family.</text>
</comment>
<dbReference type="InterPro" id="IPR013785">
    <property type="entry name" value="Aldolase_TIM"/>
</dbReference>
<dbReference type="EMBL" id="MAYW01000173">
    <property type="protein sequence ID" value="ODS30811.1"/>
    <property type="molecule type" value="Genomic_DNA"/>
</dbReference>
<dbReference type="Gene3D" id="3.90.1170.20">
    <property type="entry name" value="Quinolinate phosphoribosyl transferase, N-terminal domain"/>
    <property type="match status" value="1"/>
</dbReference>
<evidence type="ECO:0000256" key="6">
    <source>
        <dbReference type="ARBA" id="ARBA00022642"/>
    </source>
</evidence>
<feature type="binding site" evidence="13">
    <location>
        <begin position="134"/>
        <end position="136"/>
    </location>
    <ligand>
        <name>substrate</name>
    </ligand>
</feature>
<dbReference type="SUPFAM" id="SSF51690">
    <property type="entry name" value="Nicotinate/Quinolinate PRTase C-terminal domain-like"/>
    <property type="match status" value="1"/>
</dbReference>
<evidence type="ECO:0000256" key="3">
    <source>
        <dbReference type="ARBA" id="ARBA00009400"/>
    </source>
</evidence>
<evidence type="ECO:0000313" key="17">
    <source>
        <dbReference type="Proteomes" id="UP000094056"/>
    </source>
</evidence>
<dbReference type="GO" id="GO:0009435">
    <property type="term" value="P:NAD+ biosynthetic process"/>
    <property type="evidence" value="ECO:0007669"/>
    <property type="project" value="UniProtKB-UniPathway"/>
</dbReference>